<dbReference type="OrthoDB" id="3565018at2759"/>
<evidence type="ECO:0000256" key="1">
    <source>
        <dbReference type="SAM" id="MobiDB-lite"/>
    </source>
</evidence>
<sequence>MIRDLVCELGTERALFRNTLERLLSGLVSGDVELALLLDNPRGPGWRVNTLDRKLRLRLHDSFGVYMESVEGIETHLTNLQDQIGLDKNGMPTWYDARTHKKAWKKFMVCLSREEHNLLLEKVDKNNKNLNSLTKDSLDLEPTRLGRRPGGEPFRKIRDCARSLHNILQLSWSCACSSPHSADLRLEMRESDAAPSFRVLFPHASGPSPSQPDLFIWRETIIRPLEAQTPTNKQHTEVINKHVAAQVSALSMTRSKSHMAVMSSSFQLSAIGGPPSDQNILPFVQSKLSDTPKKRVAWARVLKGHPNDSGQSTRSEPTAEHPSDPDLGPKTNADNTRNSNLSRIADLCHALKNMQTNLQYERYIGSLAGENSSLGVYAIRQQPATPRSQPITMTLDDLLNSYIEPTSASTAPTRTLETRKSVPHLTKKNRLRLAVTLASTSLQLHTTPWLQKRWGKKDILFHDGSTEHAFVSRNFSQVASELDEASSAPAKVSWTPVRNESIFNLGVLLLELSYGKSLDTFQSPDDPPMFTEYAIASRLVDHLAEEESSGYVDAARACIFCDFGTKVKTPSLDNEAFRQAVYDDVFVPLEDDWKHWNRSSP</sequence>
<reference evidence="3" key="1">
    <citation type="submission" date="2021-03" db="EMBL/GenBank/DDBJ databases">
        <authorList>
            <person name="Tagirdzhanova G."/>
        </authorList>
    </citation>
    <scope>NUCLEOTIDE SEQUENCE</scope>
</reference>
<dbReference type="Proteomes" id="UP000664203">
    <property type="component" value="Unassembled WGS sequence"/>
</dbReference>
<evidence type="ECO:0000313" key="4">
    <source>
        <dbReference type="Proteomes" id="UP000664203"/>
    </source>
</evidence>
<dbReference type="PANTHER" id="PTHR35186">
    <property type="entry name" value="ANK_REP_REGION DOMAIN-CONTAINING PROTEIN"/>
    <property type="match status" value="1"/>
</dbReference>
<dbReference type="InterPro" id="IPR056002">
    <property type="entry name" value="DUF7580"/>
</dbReference>
<keyword evidence="4" id="KW-1185">Reference proteome</keyword>
<dbReference type="EMBL" id="CAJPDR010000583">
    <property type="protein sequence ID" value="CAF9940036.1"/>
    <property type="molecule type" value="Genomic_DNA"/>
</dbReference>
<feature type="domain" description="DUF7580" evidence="2">
    <location>
        <begin position="336"/>
        <end position="594"/>
    </location>
</feature>
<proteinExistence type="predicted"/>
<dbReference type="AlphaFoldDB" id="A0A8H3PFC7"/>
<accession>A0A8H3PFC7</accession>
<comment type="caution">
    <text evidence="3">The sequence shown here is derived from an EMBL/GenBank/DDBJ whole genome shotgun (WGS) entry which is preliminary data.</text>
</comment>
<protein>
    <recommendedName>
        <fullName evidence="2">DUF7580 domain-containing protein</fullName>
    </recommendedName>
</protein>
<evidence type="ECO:0000259" key="2">
    <source>
        <dbReference type="Pfam" id="PF24476"/>
    </source>
</evidence>
<gene>
    <name evidence="3" type="ORF">ALECFALPRED_008407</name>
</gene>
<feature type="region of interest" description="Disordered" evidence="1">
    <location>
        <begin position="300"/>
        <end position="338"/>
    </location>
</feature>
<name>A0A8H3PFC7_9LECA</name>
<evidence type="ECO:0000313" key="3">
    <source>
        <dbReference type="EMBL" id="CAF9940036.1"/>
    </source>
</evidence>
<dbReference type="PANTHER" id="PTHR35186:SF4">
    <property type="entry name" value="PRION-INHIBITION AND PROPAGATION HELO DOMAIN-CONTAINING PROTEIN"/>
    <property type="match status" value="1"/>
</dbReference>
<organism evidence="3 4">
    <name type="scientific">Alectoria fallacina</name>
    <dbReference type="NCBI Taxonomy" id="1903189"/>
    <lineage>
        <taxon>Eukaryota</taxon>
        <taxon>Fungi</taxon>
        <taxon>Dikarya</taxon>
        <taxon>Ascomycota</taxon>
        <taxon>Pezizomycotina</taxon>
        <taxon>Lecanoromycetes</taxon>
        <taxon>OSLEUM clade</taxon>
        <taxon>Lecanoromycetidae</taxon>
        <taxon>Lecanorales</taxon>
        <taxon>Lecanorineae</taxon>
        <taxon>Parmeliaceae</taxon>
        <taxon>Alectoria</taxon>
    </lineage>
</organism>
<dbReference type="Pfam" id="PF24476">
    <property type="entry name" value="DUF7580"/>
    <property type="match status" value="1"/>
</dbReference>